<gene>
    <name evidence="1" type="ORF">HB943_06620</name>
</gene>
<organism evidence="1 2">
    <name type="scientific">Listeria weihenstephanensis</name>
    <dbReference type="NCBI Taxonomy" id="1006155"/>
    <lineage>
        <taxon>Bacteria</taxon>
        <taxon>Bacillati</taxon>
        <taxon>Bacillota</taxon>
        <taxon>Bacilli</taxon>
        <taxon>Bacillales</taxon>
        <taxon>Listeriaceae</taxon>
        <taxon>Listeria</taxon>
    </lineage>
</organism>
<dbReference type="AlphaFoldDB" id="A0A841Z334"/>
<dbReference type="EMBL" id="JAARRL010000008">
    <property type="protein sequence ID" value="MBC1500271.1"/>
    <property type="molecule type" value="Genomic_DNA"/>
</dbReference>
<accession>A0A841Z334</accession>
<protein>
    <submittedName>
        <fullName evidence="1">Uncharacterized protein</fullName>
    </submittedName>
</protein>
<name>A0A841Z334_9LIST</name>
<evidence type="ECO:0000313" key="2">
    <source>
        <dbReference type="Proteomes" id="UP000564536"/>
    </source>
</evidence>
<dbReference type="Proteomes" id="UP000564536">
    <property type="component" value="Unassembled WGS sequence"/>
</dbReference>
<proteinExistence type="predicted"/>
<evidence type="ECO:0000313" key="1">
    <source>
        <dbReference type="EMBL" id="MBC1500271.1"/>
    </source>
</evidence>
<sequence length="231" mass="27042">MKKDIEKEFEEYKKFIDDKMSSNKIDFNNENVKLLLGKSIVLIHLTDCISETSGMVQFKHYFMQVEEAVLKFILFFPMQERIALSTYLRVSIESILKLMLSVSKQENGFENTGYSVLKEELKTMEIYHEEKDLLDNLFEKFSNMSKTLHAKGGSVDIISSLNKFLYTDLEKDVLVEYIKCIDFIIEGMIYLLSIHHNDLSTSQMLRLERLISKKKLRHIKRNSNILSESIS</sequence>
<reference evidence="1 2" key="1">
    <citation type="submission" date="2020-03" db="EMBL/GenBank/DDBJ databases">
        <title>Soil Listeria distribution.</title>
        <authorList>
            <person name="Liao J."/>
            <person name="Wiedmann M."/>
        </authorList>
    </citation>
    <scope>NUCLEOTIDE SEQUENCE [LARGE SCALE GENOMIC DNA]</scope>
    <source>
        <strain evidence="1 2">FSL L7-1523</strain>
    </source>
</reference>
<comment type="caution">
    <text evidence="1">The sequence shown here is derived from an EMBL/GenBank/DDBJ whole genome shotgun (WGS) entry which is preliminary data.</text>
</comment>
<dbReference type="RefSeq" id="WP_185425426.1">
    <property type="nucleotide sequence ID" value="NZ_JAARRL010000008.1"/>
</dbReference>